<dbReference type="Gene3D" id="3.30.70.1440">
    <property type="entry name" value="Multidrug efflux transporter AcrB pore domain"/>
    <property type="match status" value="1"/>
</dbReference>
<dbReference type="EMBL" id="MFNE01000017">
    <property type="protein sequence ID" value="OGG96237.1"/>
    <property type="molecule type" value="Genomic_DNA"/>
</dbReference>
<dbReference type="Pfam" id="PF00873">
    <property type="entry name" value="ACR_tran"/>
    <property type="match status" value="1"/>
</dbReference>
<dbReference type="InterPro" id="IPR027463">
    <property type="entry name" value="AcrB_DN_DC_subdom"/>
</dbReference>
<dbReference type="Proteomes" id="UP000178449">
    <property type="component" value="Unassembled WGS sequence"/>
</dbReference>
<evidence type="ECO:0000256" key="2">
    <source>
        <dbReference type="SAM" id="Phobius"/>
    </source>
</evidence>
<dbReference type="InterPro" id="IPR001036">
    <property type="entry name" value="Acrflvin-R"/>
</dbReference>
<feature type="transmembrane region" description="Helical" evidence="2">
    <location>
        <begin position="882"/>
        <end position="905"/>
    </location>
</feature>
<dbReference type="SUPFAM" id="SSF82693">
    <property type="entry name" value="Multidrug efflux transporter AcrB pore domain, PN1, PN2, PC1 and PC2 subdomains"/>
    <property type="match status" value="3"/>
</dbReference>
<dbReference type="PANTHER" id="PTHR32063:SF0">
    <property type="entry name" value="SWARMING MOTILITY PROTEIN SWRC"/>
    <property type="match status" value="1"/>
</dbReference>
<evidence type="ECO:0000313" key="4">
    <source>
        <dbReference type="Proteomes" id="UP000178449"/>
    </source>
</evidence>
<name>A0A1F6GDQ6_9PROT</name>
<dbReference type="STRING" id="1817772.A2527_04460"/>
<feature type="transmembrane region" description="Helical" evidence="2">
    <location>
        <begin position="962"/>
        <end position="985"/>
    </location>
</feature>
<feature type="transmembrane region" description="Helical" evidence="2">
    <location>
        <begin position="14"/>
        <end position="34"/>
    </location>
</feature>
<feature type="transmembrane region" description="Helical" evidence="2">
    <location>
        <begin position="526"/>
        <end position="546"/>
    </location>
</feature>
<accession>A0A1F6GDQ6</accession>
<feature type="transmembrane region" description="Helical" evidence="2">
    <location>
        <begin position="429"/>
        <end position="448"/>
    </location>
</feature>
<dbReference type="PRINTS" id="PR00702">
    <property type="entry name" value="ACRIFLAVINRP"/>
</dbReference>
<feature type="transmembrane region" description="Helical" evidence="2">
    <location>
        <begin position="912"/>
        <end position="934"/>
    </location>
</feature>
<dbReference type="PANTHER" id="PTHR32063">
    <property type="match status" value="1"/>
</dbReference>
<dbReference type="Gene3D" id="3.30.70.1320">
    <property type="entry name" value="Multidrug efflux transporter AcrB pore domain like"/>
    <property type="match status" value="1"/>
</dbReference>
<keyword evidence="2" id="KW-1133">Transmembrane helix</keyword>
<proteinExistence type="predicted"/>
<dbReference type="Gene3D" id="3.30.2090.10">
    <property type="entry name" value="Multidrug efflux transporter AcrB TolC docking domain, DN and DC subdomains"/>
    <property type="match status" value="2"/>
</dbReference>
<evidence type="ECO:0000313" key="3">
    <source>
        <dbReference type="EMBL" id="OGG96237.1"/>
    </source>
</evidence>
<feature type="compositionally biased region" description="Basic and acidic residues" evidence="1">
    <location>
        <begin position="1118"/>
        <end position="1130"/>
    </location>
</feature>
<feature type="transmembrane region" description="Helical" evidence="2">
    <location>
        <begin position="333"/>
        <end position="352"/>
    </location>
</feature>
<dbReference type="SUPFAM" id="SSF82714">
    <property type="entry name" value="Multidrug efflux transporter AcrB TolC docking domain, DN and DC subdomains"/>
    <property type="match status" value="2"/>
</dbReference>
<keyword evidence="2" id="KW-0472">Membrane</keyword>
<dbReference type="AlphaFoldDB" id="A0A1F6GDQ6"/>
<evidence type="ECO:0000256" key="1">
    <source>
        <dbReference type="SAM" id="MobiDB-lite"/>
    </source>
</evidence>
<dbReference type="GO" id="GO:0005886">
    <property type="term" value="C:plasma membrane"/>
    <property type="evidence" value="ECO:0007669"/>
    <property type="project" value="TreeGrafter"/>
</dbReference>
<reference evidence="3 4" key="1">
    <citation type="journal article" date="2016" name="Nat. Commun.">
        <title>Thousands of microbial genomes shed light on interconnected biogeochemical processes in an aquifer system.</title>
        <authorList>
            <person name="Anantharaman K."/>
            <person name="Brown C.T."/>
            <person name="Hug L.A."/>
            <person name="Sharon I."/>
            <person name="Castelle C.J."/>
            <person name="Probst A.J."/>
            <person name="Thomas B.C."/>
            <person name="Singh A."/>
            <person name="Wilkins M.J."/>
            <person name="Karaoz U."/>
            <person name="Brodie E.L."/>
            <person name="Williams K.H."/>
            <person name="Hubbard S.S."/>
            <person name="Banfield J.F."/>
        </authorList>
    </citation>
    <scope>NUCLEOTIDE SEQUENCE [LARGE SCALE GENOMIC DNA]</scope>
</reference>
<gene>
    <name evidence="3" type="ORF">A2527_04460</name>
</gene>
<dbReference type="Gene3D" id="3.30.70.1430">
    <property type="entry name" value="Multidrug efflux transporter AcrB pore domain"/>
    <property type="match status" value="2"/>
</dbReference>
<feature type="transmembrane region" description="Helical" evidence="2">
    <location>
        <begin position="859"/>
        <end position="876"/>
    </location>
</feature>
<comment type="caution">
    <text evidence="3">The sequence shown here is derived from an EMBL/GenBank/DDBJ whole genome shotgun (WGS) entry which is preliminary data.</text>
</comment>
<dbReference type="GO" id="GO:0042910">
    <property type="term" value="F:xenobiotic transmembrane transporter activity"/>
    <property type="evidence" value="ECO:0007669"/>
    <property type="project" value="TreeGrafter"/>
</dbReference>
<protein>
    <recommendedName>
        <fullName evidence="5">Acriflavin resistance protein</fullName>
    </recommendedName>
</protein>
<organism evidence="3 4">
    <name type="scientific">Candidatus Lambdaproteobacteria bacterium RIFOXYD2_FULL_50_16</name>
    <dbReference type="NCBI Taxonomy" id="1817772"/>
    <lineage>
        <taxon>Bacteria</taxon>
        <taxon>Pseudomonadati</taxon>
        <taxon>Pseudomonadota</taxon>
        <taxon>Candidatus Lambdaproteobacteria</taxon>
    </lineage>
</organism>
<dbReference type="Gene3D" id="1.20.1640.10">
    <property type="entry name" value="Multidrug efflux transporter AcrB transmembrane domain"/>
    <property type="match status" value="2"/>
</dbReference>
<keyword evidence="2" id="KW-0812">Transmembrane</keyword>
<evidence type="ECO:0008006" key="5">
    <source>
        <dbReference type="Google" id="ProtNLM"/>
    </source>
</evidence>
<feature type="region of interest" description="Disordered" evidence="1">
    <location>
        <begin position="1109"/>
        <end position="1147"/>
    </location>
</feature>
<sequence>MRFALSDLALERPASIYIFMLILIGMGFSAYNALPRESAPDIQIPMLFVTVPYRGASPEDVEALIIHKVETELQGLDNLKKISSTATEGAGMVTLEFQLGTDIDEVHTKVRESMDRVKGELPKDVEDYSITEINLSERPIMIVNLSGHFDGFQLRNIADDLKERIETIPGVLEVKRAGGLEREVKVEVDPDKLNYYQLDLNQVSDTIKNENTTIPAGDLEVGSMKYMIRVPGEIKSPAEIKEMVISAPGGVPIHVDDLAQVIYGYKEVTSRSRLNGLESVSLSVSKKSGENLVAIADRVKAIVSEEQARYGDKLKFTLLNDESKRIRSMVSDLENNIYTGMIMVVGLLMMVMGFKNSLFIGVSIPLSMLLTFIWLSWAGITLNFVVLFSLILALGMLVDNAIVVVENIYRHLETGLSPKEAAQVGVGEVAIPVISSTATTLVAFVPLLGMPGIAGEFMGYLPKTLILTLTASLFVGLILNPVLCSTLMHPHKDIQQKDEISMAENSRFLRMYRSSLLWALENRVKTLFMVITAWVVLAMVYFGVVLPKAGVEFFPGSEPGSATVEIEAPFGSTLATSDQIVRQIEASLVPYQPHTEAIVANVGQPQGSGGSNGGRTSHQSHITLSFPDWQERDIKPSQVVAEIRKSFSQFGGALISLSKPSQGPPTGKPVNLELNGVDPKELKRLSLDIQGKIKDIEGLVNLADNFSSTRSEIQVRLDRQKIAQMGLNTMQVANLIRTAFNGREVSTWRVGKDEYDIVVRLDPRFRNSVTDISGLYLKTPSGQSVALSELAKVSTEPGKGSIRHIGGKQVITISGDAEGVPGGTVLKRVQERLADFGLPRGYRIRYTGEDESRKEMQSYLGKSFLIAIFLIFLVLVTQFNSVLLPFIILTAVFMSFMGVFLGWIIHWSPLSIMMGGIGVISLAGVVVNNAIVLIDYINQLKAQGKSTRDALVLSGMLRMRPVLMTAITTILGLVPIVLGMDINFYRSGIVAFGSESAAMWQPMARSVIYGLGVATALTLIVVPVIYSLMESVTNWSNKIMAQIGALLSNPKGTWTQFSTGAPLSERLARTLSNWGKSLKPDPAKVAAKAAQKAAKASLKNGTKLVSKKAVIGAPKSEAPSEAKTEDEPPQKGRKIKLPPWLKRKENG</sequence>
<feature type="transmembrane region" description="Helical" evidence="2">
    <location>
        <begin position="460"/>
        <end position="479"/>
    </location>
</feature>
<feature type="transmembrane region" description="Helical" evidence="2">
    <location>
        <begin position="1006"/>
        <end position="1029"/>
    </location>
</feature>
<dbReference type="SUPFAM" id="SSF82866">
    <property type="entry name" value="Multidrug efflux transporter AcrB transmembrane domain"/>
    <property type="match status" value="2"/>
</dbReference>